<feature type="transmembrane region" description="Helical" evidence="6">
    <location>
        <begin position="112"/>
        <end position="134"/>
    </location>
</feature>
<feature type="transmembrane region" description="Helical" evidence="6">
    <location>
        <begin position="7"/>
        <end position="27"/>
    </location>
</feature>
<feature type="transmembrane region" description="Helical" evidence="6">
    <location>
        <begin position="294"/>
        <end position="314"/>
    </location>
</feature>
<dbReference type="AlphaFoldDB" id="A0A5C8LVX2"/>
<keyword evidence="8" id="KW-1185">Reference proteome</keyword>
<feature type="transmembrane region" description="Helical" evidence="6">
    <location>
        <begin position="260"/>
        <end position="282"/>
    </location>
</feature>
<feature type="transmembrane region" description="Helical" evidence="6">
    <location>
        <begin position="171"/>
        <end position="191"/>
    </location>
</feature>
<feature type="transmembrane region" description="Helical" evidence="6">
    <location>
        <begin position="86"/>
        <end position="106"/>
    </location>
</feature>
<keyword evidence="5 6" id="KW-0472">Membrane</keyword>
<feature type="transmembrane region" description="Helical" evidence="6">
    <location>
        <begin position="388"/>
        <end position="408"/>
    </location>
</feature>
<evidence type="ECO:0000256" key="6">
    <source>
        <dbReference type="SAM" id="Phobius"/>
    </source>
</evidence>
<proteinExistence type="predicted"/>
<feature type="transmembrane region" description="Helical" evidence="6">
    <location>
        <begin position="146"/>
        <end position="165"/>
    </location>
</feature>
<sequence>MLFKNAYWTILIRLISASATLLSIPILLNMLGVDNYGTWAALTSVISWIMLFDFGAGVTVKNSVSRSLANEELETVRTEIIQTVRFLSMISMVALCLFFLSLFYFPFLRANWSVAIVLVVPFIIIFPITVGSMILQGARKFIKNSVIALIPQVFFVAFVLVFYVSEIKLEMISLAIFYASLNAGSIIFIWYSARQEVGLHDVLRRLGLGGAMFLPRLKIALRFFILQLSGIFLYSMGTVLTIDNLSSADAAQYDVVNKVYMFGMTLFNVVVSVFWAEIVFLIERRSRKKLMRLYIIFFTLALLFSMCVFCFSIISPDLINWWTDGRIDVDSSTTLFFAAMLSIQAITYCGATVMNSFEDLNFQIVLSGLAVVLMIPLSSYLFSINFDIVSVPIASLLISIPGLFYCNYKAISLIRGLSDA</sequence>
<evidence type="ECO:0000256" key="1">
    <source>
        <dbReference type="ARBA" id="ARBA00004651"/>
    </source>
</evidence>
<dbReference type="OrthoDB" id="512217at2"/>
<feature type="transmembrane region" description="Helical" evidence="6">
    <location>
        <begin position="360"/>
        <end position="382"/>
    </location>
</feature>
<accession>A0A5C8LVX2</accession>
<feature type="transmembrane region" description="Helical" evidence="6">
    <location>
        <begin position="39"/>
        <end position="60"/>
    </location>
</feature>
<dbReference type="EMBL" id="VRLR01000006">
    <property type="protein sequence ID" value="TXK80494.1"/>
    <property type="molecule type" value="Genomic_DNA"/>
</dbReference>
<keyword evidence="3 6" id="KW-0812">Transmembrane</keyword>
<protein>
    <submittedName>
        <fullName evidence="7">Oligosaccharide flippase family protein</fullName>
    </submittedName>
</protein>
<dbReference type="InterPro" id="IPR050833">
    <property type="entry name" value="Poly_Biosynth_Transport"/>
</dbReference>
<feature type="transmembrane region" description="Helical" evidence="6">
    <location>
        <begin position="219"/>
        <end position="240"/>
    </location>
</feature>
<dbReference type="Proteomes" id="UP000321814">
    <property type="component" value="Unassembled WGS sequence"/>
</dbReference>
<evidence type="ECO:0000256" key="5">
    <source>
        <dbReference type="ARBA" id="ARBA00023136"/>
    </source>
</evidence>
<keyword evidence="4 6" id="KW-1133">Transmembrane helix</keyword>
<name>A0A5C8LVX2_9GAMM</name>
<comment type="subcellular location">
    <subcellularLocation>
        <location evidence="1">Cell membrane</location>
        <topology evidence="1">Multi-pass membrane protein</topology>
    </subcellularLocation>
</comment>
<gene>
    <name evidence="7" type="ORF">FU839_11060</name>
</gene>
<evidence type="ECO:0000256" key="2">
    <source>
        <dbReference type="ARBA" id="ARBA00022475"/>
    </source>
</evidence>
<organism evidence="7 8">
    <name type="scientific">Rheinheimera tangshanensis</name>
    <dbReference type="NCBI Taxonomy" id="400153"/>
    <lineage>
        <taxon>Bacteria</taxon>
        <taxon>Pseudomonadati</taxon>
        <taxon>Pseudomonadota</taxon>
        <taxon>Gammaproteobacteria</taxon>
        <taxon>Chromatiales</taxon>
        <taxon>Chromatiaceae</taxon>
        <taxon>Rheinheimera</taxon>
    </lineage>
</organism>
<comment type="caution">
    <text evidence="7">The sequence shown here is derived from an EMBL/GenBank/DDBJ whole genome shotgun (WGS) entry which is preliminary data.</text>
</comment>
<dbReference type="PANTHER" id="PTHR30250">
    <property type="entry name" value="PST FAMILY PREDICTED COLANIC ACID TRANSPORTER"/>
    <property type="match status" value="1"/>
</dbReference>
<dbReference type="InterPro" id="IPR002797">
    <property type="entry name" value="Polysacc_synth"/>
</dbReference>
<evidence type="ECO:0000313" key="7">
    <source>
        <dbReference type="EMBL" id="TXK80494.1"/>
    </source>
</evidence>
<keyword evidence="2" id="KW-1003">Cell membrane</keyword>
<dbReference type="Pfam" id="PF01943">
    <property type="entry name" value="Polysacc_synt"/>
    <property type="match status" value="1"/>
</dbReference>
<evidence type="ECO:0000256" key="4">
    <source>
        <dbReference type="ARBA" id="ARBA00022989"/>
    </source>
</evidence>
<dbReference type="PANTHER" id="PTHR30250:SF11">
    <property type="entry name" value="O-ANTIGEN TRANSPORTER-RELATED"/>
    <property type="match status" value="1"/>
</dbReference>
<evidence type="ECO:0000256" key="3">
    <source>
        <dbReference type="ARBA" id="ARBA00022692"/>
    </source>
</evidence>
<evidence type="ECO:0000313" key="8">
    <source>
        <dbReference type="Proteomes" id="UP000321814"/>
    </source>
</evidence>
<reference evidence="7 8" key="1">
    <citation type="submission" date="2019-08" db="EMBL/GenBank/DDBJ databases">
        <title>Draft genome analysis of Rheinheimera tangshanensis isolated from the roots of fresh rice plants (Oryza sativa).</title>
        <authorList>
            <person name="Yu Q."/>
            <person name="Qi Y."/>
            <person name="Zhang H."/>
            <person name="Pu J."/>
        </authorList>
    </citation>
    <scope>NUCLEOTIDE SEQUENCE [LARGE SCALE GENOMIC DNA]</scope>
    <source>
        <strain evidence="7 8">JA3-B52</strain>
    </source>
</reference>
<feature type="transmembrane region" description="Helical" evidence="6">
    <location>
        <begin position="334"/>
        <end position="353"/>
    </location>
</feature>
<dbReference type="GO" id="GO:0005886">
    <property type="term" value="C:plasma membrane"/>
    <property type="evidence" value="ECO:0007669"/>
    <property type="project" value="UniProtKB-SubCell"/>
</dbReference>